<name>V5S9R4_9HYPH</name>
<dbReference type="STRING" id="1029756.W911_02180"/>
<evidence type="ECO:0000256" key="3">
    <source>
        <dbReference type="ARBA" id="ARBA00023284"/>
    </source>
</evidence>
<comment type="subcellular location">
    <subcellularLocation>
        <location evidence="1">Cell envelope</location>
    </subcellularLocation>
</comment>
<dbReference type="InterPro" id="IPR013740">
    <property type="entry name" value="Redoxin"/>
</dbReference>
<evidence type="ECO:0000256" key="1">
    <source>
        <dbReference type="ARBA" id="ARBA00004196"/>
    </source>
</evidence>
<dbReference type="PROSITE" id="PS00194">
    <property type="entry name" value="THIOREDOXIN_1"/>
    <property type="match status" value="1"/>
</dbReference>
<dbReference type="SUPFAM" id="SSF52833">
    <property type="entry name" value="Thioredoxin-like"/>
    <property type="match status" value="1"/>
</dbReference>
<dbReference type="PROSITE" id="PS51352">
    <property type="entry name" value="THIOREDOXIN_2"/>
    <property type="match status" value="1"/>
</dbReference>
<feature type="domain" description="Thioredoxin" evidence="4">
    <location>
        <begin position="76"/>
        <end position="218"/>
    </location>
</feature>
<dbReference type="KEGG" id="hni:W911_02180"/>
<dbReference type="GO" id="GO:0017004">
    <property type="term" value="P:cytochrome complex assembly"/>
    <property type="evidence" value="ECO:0007669"/>
    <property type="project" value="UniProtKB-KW"/>
</dbReference>
<dbReference type="Pfam" id="PF08534">
    <property type="entry name" value="Redoxin"/>
    <property type="match status" value="1"/>
</dbReference>
<dbReference type="InterPro" id="IPR050553">
    <property type="entry name" value="Thioredoxin_ResA/DsbE_sf"/>
</dbReference>
<evidence type="ECO:0000256" key="2">
    <source>
        <dbReference type="ARBA" id="ARBA00022748"/>
    </source>
</evidence>
<keyword evidence="3" id="KW-0676">Redox-active center</keyword>
<accession>V5S9R4</accession>
<dbReference type="InterPro" id="IPR017937">
    <property type="entry name" value="Thioredoxin_CS"/>
</dbReference>
<protein>
    <submittedName>
        <fullName evidence="5">Redoxin</fullName>
    </submittedName>
</protein>
<keyword evidence="2" id="KW-0201">Cytochrome c-type biogenesis</keyword>
<dbReference type="PANTHER" id="PTHR42852:SF17">
    <property type="entry name" value="THIOREDOXIN-LIKE PROTEIN HI_1115"/>
    <property type="match status" value="1"/>
</dbReference>
<sequence length="218" mass="22957">MKNGTSAGAPKKSYATVIALAAVAALVGFAAVYGTLGRPDNNADNGAMAVSGQSAATGEATASRKTVPDMPAFVFKATPEPLGEVRFTDGDGKPMTLADFKGKTILLNLWATWCAPCREEMPSLDRLQQEFGSDTFEVVALAVDRAGPETAQKFLDEIGVTSLKLYSDTTTRSGSALRAVGMPTTILIDAEGREIGRLPGPYEWDAPEAKALIQAELN</sequence>
<dbReference type="OrthoDB" id="9799347at2"/>
<organism evidence="5 6">
    <name type="scientific">Hyphomicrobium nitrativorans NL23</name>
    <dbReference type="NCBI Taxonomy" id="1029756"/>
    <lineage>
        <taxon>Bacteria</taxon>
        <taxon>Pseudomonadati</taxon>
        <taxon>Pseudomonadota</taxon>
        <taxon>Alphaproteobacteria</taxon>
        <taxon>Hyphomicrobiales</taxon>
        <taxon>Hyphomicrobiaceae</taxon>
        <taxon>Hyphomicrobium</taxon>
    </lineage>
</organism>
<dbReference type="PANTHER" id="PTHR42852">
    <property type="entry name" value="THIOL:DISULFIDE INTERCHANGE PROTEIN DSBE"/>
    <property type="match status" value="1"/>
</dbReference>
<dbReference type="PATRIC" id="fig|1029756.8.peg.463"/>
<evidence type="ECO:0000313" key="6">
    <source>
        <dbReference type="Proteomes" id="UP000018542"/>
    </source>
</evidence>
<dbReference type="GO" id="GO:0030313">
    <property type="term" value="C:cell envelope"/>
    <property type="evidence" value="ECO:0007669"/>
    <property type="project" value="UniProtKB-SubCell"/>
</dbReference>
<dbReference type="Proteomes" id="UP000018542">
    <property type="component" value="Chromosome"/>
</dbReference>
<dbReference type="InterPro" id="IPR013766">
    <property type="entry name" value="Thioredoxin_domain"/>
</dbReference>
<evidence type="ECO:0000259" key="4">
    <source>
        <dbReference type="PROSITE" id="PS51352"/>
    </source>
</evidence>
<gene>
    <name evidence="5" type="ORF">W911_02180</name>
</gene>
<dbReference type="EMBL" id="CP006912">
    <property type="protein sequence ID" value="AHB47481.1"/>
    <property type="molecule type" value="Genomic_DNA"/>
</dbReference>
<evidence type="ECO:0000313" key="5">
    <source>
        <dbReference type="EMBL" id="AHB47481.1"/>
    </source>
</evidence>
<dbReference type="HOGENOM" id="CLU_042529_11_0_5"/>
<dbReference type="CDD" id="cd02966">
    <property type="entry name" value="TlpA_like_family"/>
    <property type="match status" value="1"/>
</dbReference>
<dbReference type="InterPro" id="IPR036249">
    <property type="entry name" value="Thioredoxin-like_sf"/>
</dbReference>
<dbReference type="RefSeq" id="WP_023785865.1">
    <property type="nucleotide sequence ID" value="NC_022997.1"/>
</dbReference>
<dbReference type="GO" id="GO:0015036">
    <property type="term" value="F:disulfide oxidoreductase activity"/>
    <property type="evidence" value="ECO:0007669"/>
    <property type="project" value="UniProtKB-ARBA"/>
</dbReference>
<keyword evidence="6" id="KW-1185">Reference proteome</keyword>
<reference evidence="5 6" key="1">
    <citation type="journal article" date="2014" name="Genome Announc.">
        <title>Complete Genome Sequence of Hyphomicrobium nitrativorans Strain NL23, a Denitrifying Bacterium Isolated from Biofilm of a Methanol-Fed Denitrification System Treating Seawater at the Montreal Biodome.</title>
        <authorList>
            <person name="Martineau C."/>
            <person name="Villeneuve C."/>
            <person name="Mauffrey F."/>
            <person name="Villemur R."/>
        </authorList>
    </citation>
    <scope>NUCLEOTIDE SEQUENCE [LARGE SCALE GENOMIC DNA]</scope>
    <source>
        <strain evidence="5">NL23</strain>
    </source>
</reference>
<proteinExistence type="predicted"/>
<dbReference type="AlphaFoldDB" id="V5S9R4"/>
<dbReference type="Gene3D" id="3.40.30.10">
    <property type="entry name" value="Glutaredoxin"/>
    <property type="match status" value="1"/>
</dbReference>